<evidence type="ECO:0000313" key="2">
    <source>
        <dbReference type="Proteomes" id="UP000199497"/>
    </source>
</evidence>
<proteinExistence type="predicted"/>
<organism evidence="1 2">
    <name type="scientific">Actinopolyspora xinjiangensis</name>
    <dbReference type="NCBI Taxonomy" id="405564"/>
    <lineage>
        <taxon>Bacteria</taxon>
        <taxon>Bacillati</taxon>
        <taxon>Actinomycetota</taxon>
        <taxon>Actinomycetes</taxon>
        <taxon>Actinopolysporales</taxon>
        <taxon>Actinopolysporaceae</taxon>
        <taxon>Actinopolyspora</taxon>
    </lineage>
</organism>
<evidence type="ECO:0000313" key="1">
    <source>
        <dbReference type="EMBL" id="SDP80610.1"/>
    </source>
</evidence>
<gene>
    <name evidence="1" type="ORF">SAMN04487905_109151</name>
</gene>
<dbReference type="OrthoDB" id="3679680at2"/>
<dbReference type="STRING" id="405564.SAMN04487905_109151"/>
<protein>
    <submittedName>
        <fullName evidence="1">Uncharacterized protein</fullName>
    </submittedName>
</protein>
<dbReference type="RefSeq" id="WP_092602723.1">
    <property type="nucleotide sequence ID" value="NZ_FNJR01000009.1"/>
</dbReference>
<name>A0A1H0VQ83_9ACTN</name>
<dbReference type="Proteomes" id="UP000199497">
    <property type="component" value="Unassembled WGS sequence"/>
</dbReference>
<dbReference type="AlphaFoldDB" id="A0A1H0VQ83"/>
<dbReference type="EMBL" id="FNJR01000009">
    <property type="protein sequence ID" value="SDP80610.1"/>
    <property type="molecule type" value="Genomic_DNA"/>
</dbReference>
<reference evidence="2" key="1">
    <citation type="submission" date="2016-10" db="EMBL/GenBank/DDBJ databases">
        <authorList>
            <person name="Varghese N."/>
            <person name="Submissions S."/>
        </authorList>
    </citation>
    <scope>NUCLEOTIDE SEQUENCE [LARGE SCALE GENOMIC DNA]</scope>
    <source>
        <strain evidence="2">DSM 46732</strain>
    </source>
</reference>
<sequence length="162" mass="18437">MGELAERLDRIRVRASAPGVDLEAELRNRSEVTLTFGESAYEFVDERFLERALAGLARRLYTGWVRQYREAISTTNLNIEPNDQHDTDFEAEMQAVEVSVESDDGRIAISTVGMQDFSASIRRGTVRELSEGEFVSRVAELTPRLIQRFQAEVAELKVRYYG</sequence>
<accession>A0A1H0VQ83</accession>
<keyword evidence="2" id="KW-1185">Reference proteome</keyword>